<evidence type="ECO:0000313" key="4">
    <source>
        <dbReference type="EMBL" id="KAK3936728.1"/>
    </source>
</evidence>
<evidence type="ECO:0000259" key="2">
    <source>
        <dbReference type="Pfam" id="PF24883"/>
    </source>
</evidence>
<feature type="domain" description="Nephrocystin 3-like N-terminal" evidence="2">
    <location>
        <begin position="227"/>
        <end position="401"/>
    </location>
</feature>
<accession>A0AAN6N2N4</accession>
<name>A0AAN6N2N4_9PEZI</name>
<protein>
    <recommendedName>
        <fullName evidence="6">NACHT domain-containing protein</fullName>
    </recommendedName>
</protein>
<keyword evidence="1" id="KW-0677">Repeat</keyword>
<dbReference type="InterPro" id="IPR056884">
    <property type="entry name" value="NPHP3-like_N"/>
</dbReference>
<organism evidence="4 5">
    <name type="scientific">Diplogelasinospora grovesii</name>
    <dbReference type="NCBI Taxonomy" id="303347"/>
    <lineage>
        <taxon>Eukaryota</taxon>
        <taxon>Fungi</taxon>
        <taxon>Dikarya</taxon>
        <taxon>Ascomycota</taxon>
        <taxon>Pezizomycotina</taxon>
        <taxon>Sordariomycetes</taxon>
        <taxon>Sordariomycetidae</taxon>
        <taxon>Sordariales</taxon>
        <taxon>Diplogelasinosporaceae</taxon>
        <taxon>Diplogelasinospora</taxon>
    </lineage>
</organism>
<dbReference type="EMBL" id="MU853874">
    <property type="protein sequence ID" value="KAK3936728.1"/>
    <property type="molecule type" value="Genomic_DNA"/>
</dbReference>
<reference evidence="5" key="1">
    <citation type="journal article" date="2023" name="Mol. Phylogenet. Evol.">
        <title>Genome-scale phylogeny and comparative genomics of the fungal order Sordariales.</title>
        <authorList>
            <person name="Hensen N."/>
            <person name="Bonometti L."/>
            <person name="Westerberg I."/>
            <person name="Brannstrom I.O."/>
            <person name="Guillou S."/>
            <person name="Cros-Aarteil S."/>
            <person name="Calhoun S."/>
            <person name="Haridas S."/>
            <person name="Kuo A."/>
            <person name="Mondo S."/>
            <person name="Pangilinan J."/>
            <person name="Riley R."/>
            <person name="LaButti K."/>
            <person name="Andreopoulos B."/>
            <person name="Lipzen A."/>
            <person name="Chen C."/>
            <person name="Yan M."/>
            <person name="Daum C."/>
            <person name="Ng V."/>
            <person name="Clum A."/>
            <person name="Steindorff A."/>
            <person name="Ohm R.A."/>
            <person name="Martin F."/>
            <person name="Silar P."/>
            <person name="Natvig D.O."/>
            <person name="Lalanne C."/>
            <person name="Gautier V."/>
            <person name="Ament-Velasquez S.L."/>
            <person name="Kruys A."/>
            <person name="Hutchinson M.I."/>
            <person name="Powell A.J."/>
            <person name="Barry K."/>
            <person name="Miller A.N."/>
            <person name="Grigoriev I.V."/>
            <person name="Debuchy R."/>
            <person name="Gladieux P."/>
            <person name="Hiltunen Thoren M."/>
            <person name="Johannesson H."/>
        </authorList>
    </citation>
    <scope>NUCLEOTIDE SEQUENCE [LARGE SCALE GENOMIC DNA]</scope>
    <source>
        <strain evidence="5">CBS 340.73</strain>
    </source>
</reference>
<dbReference type="PANTHER" id="PTHR10039:SF5">
    <property type="entry name" value="NACHT DOMAIN-CONTAINING PROTEIN"/>
    <property type="match status" value="1"/>
</dbReference>
<dbReference type="Pfam" id="PF24883">
    <property type="entry name" value="NPHP3_N"/>
    <property type="match status" value="1"/>
</dbReference>
<evidence type="ECO:0000259" key="3">
    <source>
        <dbReference type="Pfam" id="PF25053"/>
    </source>
</evidence>
<dbReference type="InterPro" id="IPR027417">
    <property type="entry name" value="P-loop_NTPase"/>
</dbReference>
<dbReference type="Pfam" id="PF25053">
    <property type="entry name" value="DUF7791"/>
    <property type="match status" value="1"/>
</dbReference>
<keyword evidence="5" id="KW-1185">Reference proteome</keyword>
<dbReference type="Proteomes" id="UP001303473">
    <property type="component" value="Unassembled WGS sequence"/>
</dbReference>
<feature type="domain" description="DUF7791" evidence="3">
    <location>
        <begin position="511"/>
        <end position="644"/>
    </location>
</feature>
<dbReference type="Gene3D" id="3.40.50.300">
    <property type="entry name" value="P-loop containing nucleotide triphosphate hydrolases"/>
    <property type="match status" value="1"/>
</dbReference>
<dbReference type="SUPFAM" id="SSF52540">
    <property type="entry name" value="P-loop containing nucleoside triphosphate hydrolases"/>
    <property type="match status" value="1"/>
</dbReference>
<dbReference type="AlphaFoldDB" id="A0AAN6N2N4"/>
<evidence type="ECO:0000256" key="1">
    <source>
        <dbReference type="ARBA" id="ARBA00022737"/>
    </source>
</evidence>
<sequence>MDLLSAIGLAGNAIQFVDFGTKLISTSAEMYNSATGALHHHEEMDLMAREIQKQANILEVAFRSSRDPDLKELLDRCVKLAGELRSMRLVSKSHSCLLRKKDKINDLQRRLAGIREVIYARVDVLLLQHRRNLEDSLGGMMDRERDHQSAAIERLDTVLRNLSDLRSLARERTDASCDAQAFRNFSNIFETCMQSLRDEQRIRAIINSLRFPQINTRQSSILEAHKNTFEWAFEHQASNLAHWLSHCNGLYWITGKAGSGKSTLLKFLSSHHRTKSLLEEWATGKRLLIASHFFWGPGSAEQKSQQGLLKNLLSQILIQCPELAPLVCGERWSNAAQGCSPWSLSELTECFDTLSSMPSAKVGISLFIDGLDEHDGDSDKLIQILQAIAQSQHVKVCASSRPWVEFSTVFGQSEWKLAVQALTWQDIFAYVSDNLKSHEYFKSLDERHGDQADKFIRDITCRADGVFLWVHLVVRSLVRGLRYKDTLEILQTRLDELPNDLENYFYLMIQSIEPVYHRRTARMLRILSLGYGTPLTTFYFIGLEDQNPEYALGDIFSDLQGMDDEEVWANTLTHQLLAQCKDLVHVERIPPSNHFPASPRLSVTFLHSSVADFLALPKIHALLEQRSGPNFDPRQSLCRSLLARQQPSPVDVPVDYLKSVTWYTDSNPLTMNLEEARYCVEKILANAREIERFHGRSEKAILDSLQAELDSRPWLVPWVEMCFIDLGHGFTDLVFDRAVEYGLLLYVREAADNNDKKSRALTSALLSPAWRRVFEPGHGYDTYYWQPELARDLLERGSPTGAICCYRMEPWLPKKIGEYWTTASLKNKPSASDAALKPRIKLNGWRLKVKTKAKPRATKALPR</sequence>
<dbReference type="InterPro" id="IPR056693">
    <property type="entry name" value="DUF7791"/>
</dbReference>
<evidence type="ECO:0000313" key="5">
    <source>
        <dbReference type="Proteomes" id="UP001303473"/>
    </source>
</evidence>
<comment type="caution">
    <text evidence="4">The sequence shown here is derived from an EMBL/GenBank/DDBJ whole genome shotgun (WGS) entry which is preliminary data.</text>
</comment>
<dbReference type="PANTHER" id="PTHR10039">
    <property type="entry name" value="AMELOGENIN"/>
    <property type="match status" value="1"/>
</dbReference>
<gene>
    <name evidence="4" type="ORF">QBC46DRAFT_452504</name>
</gene>
<proteinExistence type="predicted"/>
<evidence type="ECO:0008006" key="6">
    <source>
        <dbReference type="Google" id="ProtNLM"/>
    </source>
</evidence>